<reference evidence="1" key="1">
    <citation type="submission" date="2016-04" db="EMBL/GenBank/DDBJ databases">
        <authorList>
            <person name="Evans L.H."/>
            <person name="Alamgir A."/>
            <person name="Owens N."/>
            <person name="Weber N.D."/>
            <person name="Virtaneva K."/>
            <person name="Barbian K."/>
            <person name="Babar A."/>
            <person name="Rosenke K."/>
        </authorList>
    </citation>
    <scope>NUCLEOTIDE SEQUENCE [LARGE SCALE GENOMIC DNA]</scope>
    <source>
        <strain evidence="1">CBS 101.48</strain>
    </source>
</reference>
<accession>A0A168PJ97</accession>
<dbReference type="PANTHER" id="PTHR31687">
    <property type="match status" value="1"/>
</dbReference>
<organism evidence="1">
    <name type="scientific">Absidia glauca</name>
    <name type="common">Pin mould</name>
    <dbReference type="NCBI Taxonomy" id="4829"/>
    <lineage>
        <taxon>Eukaryota</taxon>
        <taxon>Fungi</taxon>
        <taxon>Fungi incertae sedis</taxon>
        <taxon>Mucoromycota</taxon>
        <taxon>Mucoromycotina</taxon>
        <taxon>Mucoromycetes</taxon>
        <taxon>Mucorales</taxon>
        <taxon>Cunninghamellaceae</taxon>
        <taxon>Absidia</taxon>
    </lineage>
</organism>
<dbReference type="OrthoDB" id="2153176at2759"/>
<gene>
    <name evidence="1" type="primary">ABSGL_08288.1 scaffold 9741</name>
</gene>
<evidence type="ECO:0000313" key="1">
    <source>
        <dbReference type="EMBL" id="SAM02495.1"/>
    </source>
</evidence>
<dbReference type="STRING" id="4829.A0A168PJ97"/>
<protein>
    <recommendedName>
        <fullName evidence="3">DUF1688 domain-containing protein</fullName>
    </recommendedName>
</protein>
<dbReference type="OMA" id="VESVCHN"/>
<proteinExistence type="predicted"/>
<sequence length="495" mass="55316">MILYCDNENYLTSLQAVRERCFKVQQIANKNQLNYFDVDINKMEDVVQFVVSLIKRDYNANPAKMPTHGQWRHFDVGGRPRVQNLINVWSAQGQTPLEQTRRIIDLFIIACLLDVESVCHNKSWSYSEQITGRTFGGTEGVAVAVLDMFTAGVFSSDVTDPHRVDAEGLVTLSLDTFRAGFQLDHANQLSGVEERLDLIQHLSVVLKSQSAYFGLGSISRPGNLIDYLLSHSSTIKTKKGPLIPLETLWPVVLEMGEFWAAQDNKGGSHGLGDVWPCSVLDVHQSATVNSTDHFVPFHKLTQWLVYSLIEPLERLLGATIEGKDMLTPLPDYCHGGLLMDTGLISLKQSEYDRGIDNYRKNALLPGQSKIEVAPLFEIGDPVVVEWRALTIAYLDLIADQVRESLRLSRQLLSLSQLMEGGTWSAGRELAEISRPNTHQPPIIIKKAGGMMTKRYDADDPDADVYDDDAGGKIGEMMAVCMQREGPVMIEYFGRQ</sequence>
<dbReference type="PANTHER" id="PTHR31687:SF3">
    <property type="entry name" value="PROTEIN URG3"/>
    <property type="match status" value="1"/>
</dbReference>
<evidence type="ECO:0008006" key="3">
    <source>
        <dbReference type="Google" id="ProtNLM"/>
    </source>
</evidence>
<name>A0A168PJ97_ABSGL</name>
<dbReference type="InterPro" id="IPR012469">
    <property type="entry name" value="DUF1688"/>
</dbReference>
<dbReference type="InParanoid" id="A0A168PJ97"/>
<evidence type="ECO:0000313" key="2">
    <source>
        <dbReference type="Proteomes" id="UP000078561"/>
    </source>
</evidence>
<dbReference type="EMBL" id="LT553855">
    <property type="protein sequence ID" value="SAM02495.1"/>
    <property type="molecule type" value="Genomic_DNA"/>
</dbReference>
<dbReference type="Proteomes" id="UP000078561">
    <property type="component" value="Unassembled WGS sequence"/>
</dbReference>
<dbReference type="Pfam" id="PF07958">
    <property type="entry name" value="DUF1688"/>
    <property type="match status" value="1"/>
</dbReference>
<keyword evidence="2" id="KW-1185">Reference proteome</keyword>
<dbReference type="AlphaFoldDB" id="A0A168PJ97"/>